<keyword evidence="10" id="KW-0175">Coiled coil</keyword>
<dbReference type="Gene3D" id="2.40.30.170">
    <property type="match status" value="1"/>
</dbReference>
<proteinExistence type="inferred from homology"/>
<evidence type="ECO:0000256" key="3">
    <source>
        <dbReference type="ARBA" id="ARBA00022448"/>
    </source>
</evidence>
<sequence length="473" mass="51850">MSRLFWNATSDLWRRYREVFKAAWAERDAHALPSHQAHEAAFLPAHLELMETPVHPAPRWTMRVIVAMMLLILLIATLGKLDIVVVANGELIPDSNVKVVQPAITGVVRAIHVHDGQQVAAGQPLVDLDSRQAAADATTAHANRIHAALAMARAQALLQAVATGQPPSLAAVPQAPALDRQQAIDLTEQTWQSYVAKLQDAKDELSARQADLASTRQEIAKFEATAPLARQQASVYQTLAAKKDVAQTDYLDREQTAQNQEHELEAQRSHAAQLEATIHQQQADLAGTTSGFLRDQRLELDKDTQDFTTNQDEETKATTRQALMTLTAPVDGTVQQLAIHTLGGVVTTAQALLEIVPGDTLLVKATIENRDVGFVQVGQSAVIKVAAFPYTHYGYLTGTVTELANDAAQDKRRGSVFVAHVRLASNRMFIDQHWVPLTPGMTVSAEITTGRRRVISYFLGPLIQHAHESLHER</sequence>
<comment type="caution">
    <text evidence="13">The sequence shown here is derived from an EMBL/GenBank/DDBJ whole genome shotgun (WGS) entry which is preliminary data.</text>
</comment>
<evidence type="ECO:0000259" key="12">
    <source>
        <dbReference type="Pfam" id="PF26002"/>
    </source>
</evidence>
<evidence type="ECO:0000256" key="8">
    <source>
        <dbReference type="ARBA" id="ARBA00023136"/>
    </source>
</evidence>
<accession>A0A502BTF0</accession>
<organism evidence="13 14">
    <name type="scientific">Rhodanobacter glycinis</name>
    <dbReference type="NCBI Taxonomy" id="582702"/>
    <lineage>
        <taxon>Bacteria</taxon>
        <taxon>Pseudomonadati</taxon>
        <taxon>Pseudomonadota</taxon>
        <taxon>Gammaproteobacteria</taxon>
        <taxon>Lysobacterales</taxon>
        <taxon>Rhodanobacteraceae</taxon>
        <taxon>Rhodanobacter</taxon>
    </lineage>
</organism>
<evidence type="ECO:0000256" key="10">
    <source>
        <dbReference type="SAM" id="Coils"/>
    </source>
</evidence>
<dbReference type="PRINTS" id="PR01490">
    <property type="entry name" value="RTXTOXIND"/>
</dbReference>
<evidence type="ECO:0000256" key="4">
    <source>
        <dbReference type="ARBA" id="ARBA00022475"/>
    </source>
</evidence>
<evidence type="ECO:0000256" key="1">
    <source>
        <dbReference type="ARBA" id="ARBA00004377"/>
    </source>
</evidence>
<feature type="transmembrane region" description="Helical" evidence="9">
    <location>
        <begin position="60"/>
        <end position="79"/>
    </location>
</feature>
<evidence type="ECO:0000313" key="14">
    <source>
        <dbReference type="Proteomes" id="UP000319486"/>
    </source>
</evidence>
<dbReference type="GO" id="GO:0009306">
    <property type="term" value="P:protein secretion"/>
    <property type="evidence" value="ECO:0007669"/>
    <property type="project" value="InterPro"/>
</dbReference>
<dbReference type="InterPro" id="IPR058982">
    <property type="entry name" value="Beta-barrel_AprE"/>
</dbReference>
<feature type="domain" description="CyaD-like alpha-helical hairpin" evidence="11">
    <location>
        <begin position="129"/>
        <end position="286"/>
    </location>
</feature>
<dbReference type="AlphaFoldDB" id="A0A502BTF0"/>
<dbReference type="RefSeq" id="WP_140656168.1">
    <property type="nucleotide sequence ID" value="NZ_RCZO01000015.1"/>
</dbReference>
<comment type="subcellular location">
    <subcellularLocation>
        <location evidence="1 9">Cell inner membrane</location>
        <topology evidence="1 9">Single-pass membrane protein</topology>
    </subcellularLocation>
</comment>
<dbReference type="PROSITE" id="PS00543">
    <property type="entry name" value="HLYD_FAMILY"/>
    <property type="match status" value="1"/>
</dbReference>
<reference evidence="13 14" key="1">
    <citation type="journal article" date="2019" name="Environ. Microbiol.">
        <title>Species interactions and distinct microbial communities in high Arctic permafrost affected cryosols are associated with the CH4 and CO2 gas fluxes.</title>
        <authorList>
            <person name="Altshuler I."/>
            <person name="Hamel J."/>
            <person name="Turney S."/>
            <person name="Magnuson E."/>
            <person name="Levesque R."/>
            <person name="Greer C."/>
            <person name="Whyte L.G."/>
        </authorList>
    </citation>
    <scope>NUCLEOTIDE SEQUENCE [LARGE SCALE GENOMIC DNA]</scope>
    <source>
        <strain evidence="13 14">S13Y</strain>
    </source>
</reference>
<keyword evidence="4 9" id="KW-1003">Cell membrane</keyword>
<comment type="similarity">
    <text evidence="2 9">Belongs to the membrane fusion protein (MFP) (TC 8.A.1) family.</text>
</comment>
<dbReference type="Gene3D" id="2.40.50.100">
    <property type="match status" value="1"/>
</dbReference>
<feature type="coiled-coil region" evidence="10">
    <location>
        <begin position="257"/>
        <end position="284"/>
    </location>
</feature>
<protein>
    <recommendedName>
        <fullName evidence="9">Membrane fusion protein (MFP) family protein</fullName>
    </recommendedName>
</protein>
<dbReference type="SUPFAM" id="SSF111369">
    <property type="entry name" value="HlyD-like secretion proteins"/>
    <property type="match status" value="1"/>
</dbReference>
<dbReference type="PANTHER" id="PTHR30386:SF26">
    <property type="entry name" value="TRANSPORT PROTEIN COMB"/>
    <property type="match status" value="1"/>
</dbReference>
<evidence type="ECO:0000259" key="11">
    <source>
        <dbReference type="Pfam" id="PF25988"/>
    </source>
</evidence>
<dbReference type="EMBL" id="RCZO01000015">
    <property type="protein sequence ID" value="TPG04118.1"/>
    <property type="molecule type" value="Genomic_DNA"/>
</dbReference>
<evidence type="ECO:0000256" key="6">
    <source>
        <dbReference type="ARBA" id="ARBA00022692"/>
    </source>
</evidence>
<feature type="domain" description="AprE-like beta-barrel" evidence="12">
    <location>
        <begin position="361"/>
        <end position="450"/>
    </location>
</feature>
<gene>
    <name evidence="13" type="ORF">EAH88_18590</name>
</gene>
<dbReference type="PANTHER" id="PTHR30386">
    <property type="entry name" value="MEMBRANE FUSION SUBUNIT OF EMRAB-TOLC MULTIDRUG EFFLUX PUMP"/>
    <property type="match status" value="1"/>
</dbReference>
<dbReference type="InterPro" id="IPR050739">
    <property type="entry name" value="MFP"/>
</dbReference>
<dbReference type="NCBIfam" id="TIGR01843">
    <property type="entry name" value="type_I_hlyD"/>
    <property type="match status" value="1"/>
</dbReference>
<name>A0A502BTF0_9GAMM</name>
<dbReference type="Pfam" id="PF26002">
    <property type="entry name" value="Beta-barrel_AprE"/>
    <property type="match status" value="1"/>
</dbReference>
<keyword evidence="8 9" id="KW-0472">Membrane</keyword>
<keyword evidence="3 9" id="KW-0813">Transport</keyword>
<dbReference type="InterPro" id="IPR059040">
    <property type="entry name" value="HH_CyaD-like"/>
</dbReference>
<dbReference type="Gene3D" id="1.10.287.470">
    <property type="entry name" value="Helix hairpin bin"/>
    <property type="match status" value="1"/>
</dbReference>
<keyword evidence="6 9" id="KW-0812">Transmembrane</keyword>
<dbReference type="InterPro" id="IPR006144">
    <property type="entry name" value="Secretion_HlyD_CS"/>
</dbReference>
<evidence type="ECO:0000256" key="9">
    <source>
        <dbReference type="RuleBase" id="RU365093"/>
    </source>
</evidence>
<keyword evidence="14" id="KW-1185">Reference proteome</keyword>
<evidence type="ECO:0000256" key="7">
    <source>
        <dbReference type="ARBA" id="ARBA00022989"/>
    </source>
</evidence>
<evidence type="ECO:0000256" key="5">
    <source>
        <dbReference type="ARBA" id="ARBA00022519"/>
    </source>
</evidence>
<dbReference type="GO" id="GO:0005886">
    <property type="term" value="C:plasma membrane"/>
    <property type="evidence" value="ECO:0007669"/>
    <property type="project" value="UniProtKB-SubCell"/>
</dbReference>
<dbReference type="Proteomes" id="UP000319486">
    <property type="component" value="Unassembled WGS sequence"/>
</dbReference>
<evidence type="ECO:0000256" key="2">
    <source>
        <dbReference type="ARBA" id="ARBA00009477"/>
    </source>
</evidence>
<evidence type="ECO:0000313" key="13">
    <source>
        <dbReference type="EMBL" id="TPG04118.1"/>
    </source>
</evidence>
<keyword evidence="7 9" id="KW-1133">Transmembrane helix</keyword>
<keyword evidence="5 9" id="KW-0997">Cell inner membrane</keyword>
<dbReference type="InterPro" id="IPR010129">
    <property type="entry name" value="T1SS_HlyD"/>
</dbReference>
<dbReference type="Pfam" id="PF25988">
    <property type="entry name" value="HH_CyaD"/>
    <property type="match status" value="1"/>
</dbReference>